<dbReference type="GeneID" id="71965839"/>
<gene>
    <name evidence="2" type="ORF">MTTB_13110</name>
</gene>
<dbReference type="RefSeq" id="WP_248564239.1">
    <property type="nucleotide sequence ID" value="NZ_AP025698.1"/>
</dbReference>
<accession>A0ABM7YF46</accession>
<sequence length="94" mass="10524">MVTRGTTNLLVKPPQHNSKSKEVENIQSSDKNDLATYPIGLLVHVGEARPICPFCGSADTYQTRTGPVGGYWYYYYHCNSCGRDFAEYTENVPT</sequence>
<organism evidence="2 3">
    <name type="scientific">Methanothermobacter tenebrarum</name>
    <dbReference type="NCBI Taxonomy" id="680118"/>
    <lineage>
        <taxon>Archaea</taxon>
        <taxon>Methanobacteriati</taxon>
        <taxon>Methanobacteriota</taxon>
        <taxon>Methanomada group</taxon>
        <taxon>Methanobacteria</taxon>
        <taxon>Methanobacteriales</taxon>
        <taxon>Methanobacteriaceae</taxon>
        <taxon>Methanothermobacter</taxon>
    </lineage>
</organism>
<name>A0ABM7YF46_9EURY</name>
<feature type="region of interest" description="Disordered" evidence="1">
    <location>
        <begin position="1"/>
        <end position="29"/>
    </location>
</feature>
<reference evidence="2 3" key="1">
    <citation type="submission" date="2022-04" db="EMBL/GenBank/DDBJ databases">
        <title>Complete genome of Methanothermobacter tenebrarum strain RMAS.</title>
        <authorList>
            <person name="Nakamura K."/>
            <person name="Oshima K."/>
            <person name="Hattori M."/>
            <person name="Kamagata Y."/>
            <person name="Takamizawa K."/>
        </authorList>
    </citation>
    <scope>NUCLEOTIDE SEQUENCE [LARGE SCALE GENOMIC DNA]</scope>
    <source>
        <strain evidence="2 3">RMAS</strain>
    </source>
</reference>
<dbReference type="EMBL" id="AP025698">
    <property type="protein sequence ID" value="BDH79932.1"/>
    <property type="molecule type" value="Genomic_DNA"/>
</dbReference>
<keyword evidence="3" id="KW-1185">Reference proteome</keyword>
<evidence type="ECO:0000256" key="1">
    <source>
        <dbReference type="SAM" id="MobiDB-lite"/>
    </source>
</evidence>
<evidence type="ECO:0000313" key="3">
    <source>
        <dbReference type="Proteomes" id="UP000831817"/>
    </source>
</evidence>
<proteinExistence type="predicted"/>
<evidence type="ECO:0000313" key="2">
    <source>
        <dbReference type="EMBL" id="BDH79932.1"/>
    </source>
</evidence>
<protein>
    <submittedName>
        <fullName evidence="2">Uncharacterized protein</fullName>
    </submittedName>
</protein>
<dbReference type="Proteomes" id="UP000831817">
    <property type="component" value="Chromosome"/>
</dbReference>